<sequence length="682" mass="76672">MASTGLTSLSLTSLSSTLFRIAAYIFLRVIPARIFKTLLPSLYVLYITSVYLDSASIESEITAEIKSATEDEKELPPIPNRSHVTEVKSHPSIWESLVFLVSSSRSDSSRIRKANLAINTLLLLAAAEFVVYPVLDKATDVTFTRVGAVYPDSVKIVVRYPHHDTNETQVQVVWRQASDSQVIPGWKTGPIVNLTEHNDWVNTVRLTGLWPSTSYEYRLQDSNETLLPYPTEPIQFRTFPDPRISVGSHFRFLATSCATPNFPYAPLRGRRIKGFDLLADYLWPRSTTVPSIPPAASRASNDSIGDIIKSAVNETVSAASSAFSNLTKPAAQSERDIPPAEFMLFLGDFIYADVPMYYGDDKEAYRRLYRRNYQSPSFRKVYERLPMIHTYDDHEIINNYAGQGNDSKPPFPNATDAFQLYNSDANYDPHADKDAYYYDFRYGDVAYFVMDTRRYRSTFSDGTVATRTMLGEKQLAALYDWLGRVNATSTFKFIVSSVPFTSLWTHDAQVDSWAAYESEKAALLNALHSVPNVIILSGDRHEFATIEFNADGPGHKVIEVSTSPLSMFYIPFVRTLRPASESTVKSVRIVDNQEIVEEVPEERVIKYIGPGNYKWSSFEVDTRDLNHPTVHLEVMIDGSSAYRLEIAGKPVQLHTSTALGAFVPEGFKGLLSKIGLSPTRWF</sequence>
<evidence type="ECO:0000313" key="3">
    <source>
        <dbReference type="Proteomes" id="UP001497453"/>
    </source>
</evidence>
<dbReference type="Proteomes" id="UP001497453">
    <property type="component" value="Chromosome 3"/>
</dbReference>
<dbReference type="InterPro" id="IPR038607">
    <property type="entry name" value="PhoD-like_sf"/>
</dbReference>
<dbReference type="PANTHER" id="PTHR43606:SF2">
    <property type="entry name" value="ALKALINE PHOSPHATASE FAMILY PROTEIN (AFU_ORTHOLOGUE AFUA_5G03860)"/>
    <property type="match status" value="1"/>
</dbReference>
<protein>
    <recommendedName>
        <fullName evidence="1">PhoD-like phosphatase metallophosphatase domain-containing protein</fullName>
    </recommendedName>
</protein>
<evidence type="ECO:0000313" key="2">
    <source>
        <dbReference type="EMBL" id="CAL1703852.1"/>
    </source>
</evidence>
<dbReference type="InterPro" id="IPR029052">
    <property type="entry name" value="Metallo-depent_PP-like"/>
</dbReference>
<dbReference type="EMBL" id="OZ037946">
    <property type="protein sequence ID" value="CAL1703852.1"/>
    <property type="molecule type" value="Genomic_DNA"/>
</dbReference>
<dbReference type="SUPFAM" id="SSF56300">
    <property type="entry name" value="Metallo-dependent phosphatases"/>
    <property type="match status" value="1"/>
</dbReference>
<reference evidence="3" key="1">
    <citation type="submission" date="2024-04" db="EMBL/GenBank/DDBJ databases">
        <authorList>
            <person name="Shaw F."/>
            <person name="Minotto A."/>
        </authorList>
    </citation>
    <scope>NUCLEOTIDE SEQUENCE [LARGE SCALE GENOMIC DNA]</scope>
</reference>
<organism evidence="2 3">
    <name type="scientific">Somion occarium</name>
    <dbReference type="NCBI Taxonomy" id="3059160"/>
    <lineage>
        <taxon>Eukaryota</taxon>
        <taxon>Fungi</taxon>
        <taxon>Dikarya</taxon>
        <taxon>Basidiomycota</taxon>
        <taxon>Agaricomycotina</taxon>
        <taxon>Agaricomycetes</taxon>
        <taxon>Polyporales</taxon>
        <taxon>Cerrenaceae</taxon>
        <taxon>Somion</taxon>
    </lineage>
</organism>
<evidence type="ECO:0000259" key="1">
    <source>
        <dbReference type="Pfam" id="PF09423"/>
    </source>
</evidence>
<proteinExistence type="predicted"/>
<dbReference type="Gene3D" id="3.60.21.70">
    <property type="entry name" value="PhoD-like phosphatase"/>
    <property type="match status" value="1"/>
</dbReference>
<name>A0ABP1D9S5_9APHY</name>
<dbReference type="InterPro" id="IPR018946">
    <property type="entry name" value="PhoD-like_MPP"/>
</dbReference>
<dbReference type="Pfam" id="PF09423">
    <property type="entry name" value="PhoD"/>
    <property type="match status" value="1"/>
</dbReference>
<dbReference type="CDD" id="cd07389">
    <property type="entry name" value="MPP_PhoD"/>
    <property type="match status" value="1"/>
</dbReference>
<keyword evidence="3" id="KW-1185">Reference proteome</keyword>
<dbReference type="PANTHER" id="PTHR43606">
    <property type="entry name" value="PHOSPHATASE, PUTATIVE (AFU_ORTHOLOGUE AFUA_6G08710)-RELATED"/>
    <property type="match status" value="1"/>
</dbReference>
<feature type="domain" description="PhoD-like phosphatase metallophosphatase" evidence="1">
    <location>
        <begin position="339"/>
        <end position="572"/>
    </location>
</feature>
<accession>A0ABP1D9S5</accession>
<dbReference type="InterPro" id="IPR052900">
    <property type="entry name" value="Phospholipid_Metab_Enz"/>
</dbReference>
<gene>
    <name evidence="2" type="ORF">GFSPODELE1_LOCUS4748</name>
</gene>